<keyword evidence="2" id="KW-1185">Reference proteome</keyword>
<accession>A0AAV0RQY6</accession>
<evidence type="ECO:0000313" key="2">
    <source>
        <dbReference type="Proteomes" id="UP001154282"/>
    </source>
</evidence>
<name>A0AAV0RQY6_9ROSI</name>
<comment type="caution">
    <text evidence="1">The sequence shown here is derived from an EMBL/GenBank/DDBJ whole genome shotgun (WGS) entry which is preliminary data.</text>
</comment>
<protein>
    <submittedName>
        <fullName evidence="1">Uncharacterized protein</fullName>
    </submittedName>
</protein>
<reference evidence="1" key="1">
    <citation type="submission" date="2022-08" db="EMBL/GenBank/DDBJ databases">
        <authorList>
            <person name="Gutierrez-Valencia J."/>
        </authorList>
    </citation>
    <scope>NUCLEOTIDE SEQUENCE</scope>
</reference>
<dbReference type="EMBL" id="CAMGYJ010000011">
    <property type="protein sequence ID" value="CAI0560044.1"/>
    <property type="molecule type" value="Genomic_DNA"/>
</dbReference>
<dbReference type="AlphaFoldDB" id="A0AAV0RQY6"/>
<organism evidence="1 2">
    <name type="scientific">Linum tenue</name>
    <dbReference type="NCBI Taxonomy" id="586396"/>
    <lineage>
        <taxon>Eukaryota</taxon>
        <taxon>Viridiplantae</taxon>
        <taxon>Streptophyta</taxon>
        <taxon>Embryophyta</taxon>
        <taxon>Tracheophyta</taxon>
        <taxon>Spermatophyta</taxon>
        <taxon>Magnoliopsida</taxon>
        <taxon>eudicotyledons</taxon>
        <taxon>Gunneridae</taxon>
        <taxon>Pentapetalae</taxon>
        <taxon>rosids</taxon>
        <taxon>fabids</taxon>
        <taxon>Malpighiales</taxon>
        <taxon>Linaceae</taxon>
        <taxon>Linum</taxon>
    </lineage>
</organism>
<gene>
    <name evidence="1" type="ORF">LITE_LOCUS49513</name>
</gene>
<sequence>MEHTLLCNLARSRKADVASNWGIARNPPVTRIHLQRRQDLER</sequence>
<dbReference type="Proteomes" id="UP001154282">
    <property type="component" value="Unassembled WGS sequence"/>
</dbReference>
<proteinExistence type="predicted"/>
<evidence type="ECO:0000313" key="1">
    <source>
        <dbReference type="EMBL" id="CAI0560044.1"/>
    </source>
</evidence>